<feature type="region of interest" description="Disordered" evidence="1">
    <location>
        <begin position="481"/>
        <end position="514"/>
    </location>
</feature>
<evidence type="ECO:0000313" key="2">
    <source>
        <dbReference type="EMBL" id="KAH7082076.1"/>
    </source>
</evidence>
<dbReference type="OrthoDB" id="3687719at2759"/>
<keyword evidence="3" id="KW-1185">Reference proteome</keyword>
<dbReference type="AlphaFoldDB" id="A0A8K0VWJ5"/>
<proteinExistence type="predicted"/>
<dbReference type="Gene3D" id="3.40.395.10">
    <property type="entry name" value="Adenoviral Proteinase, Chain A"/>
    <property type="match status" value="1"/>
</dbReference>
<dbReference type="EMBL" id="JAGMVJ010000014">
    <property type="protein sequence ID" value="KAH7082076.1"/>
    <property type="molecule type" value="Genomic_DNA"/>
</dbReference>
<dbReference type="InterPro" id="IPR038765">
    <property type="entry name" value="Papain-like_cys_pep_sf"/>
</dbReference>
<protein>
    <recommendedName>
        <fullName evidence="4">Ubiquitin-like protease family profile domain-containing protein</fullName>
    </recommendedName>
</protein>
<dbReference type="Proteomes" id="UP000813461">
    <property type="component" value="Unassembled WGS sequence"/>
</dbReference>
<accession>A0A8K0VWJ5</accession>
<feature type="compositionally biased region" description="Low complexity" evidence="1">
    <location>
        <begin position="484"/>
        <end position="503"/>
    </location>
</feature>
<evidence type="ECO:0000256" key="1">
    <source>
        <dbReference type="SAM" id="MobiDB-lite"/>
    </source>
</evidence>
<dbReference type="SUPFAM" id="SSF54001">
    <property type="entry name" value="Cysteine proteinases"/>
    <property type="match status" value="1"/>
</dbReference>
<name>A0A8K0VWJ5_9PLEO</name>
<reference evidence="2" key="1">
    <citation type="journal article" date="2021" name="Nat. Commun.">
        <title>Genetic determinants of endophytism in the Arabidopsis root mycobiome.</title>
        <authorList>
            <person name="Mesny F."/>
            <person name="Miyauchi S."/>
            <person name="Thiergart T."/>
            <person name="Pickel B."/>
            <person name="Atanasova L."/>
            <person name="Karlsson M."/>
            <person name="Huettel B."/>
            <person name="Barry K.W."/>
            <person name="Haridas S."/>
            <person name="Chen C."/>
            <person name="Bauer D."/>
            <person name="Andreopoulos W."/>
            <person name="Pangilinan J."/>
            <person name="LaButti K."/>
            <person name="Riley R."/>
            <person name="Lipzen A."/>
            <person name="Clum A."/>
            <person name="Drula E."/>
            <person name="Henrissat B."/>
            <person name="Kohler A."/>
            <person name="Grigoriev I.V."/>
            <person name="Martin F.M."/>
            <person name="Hacquard S."/>
        </authorList>
    </citation>
    <scope>NUCLEOTIDE SEQUENCE</scope>
    <source>
        <strain evidence="2">MPI-SDFR-AT-0120</strain>
    </source>
</reference>
<gene>
    <name evidence="2" type="ORF">FB567DRAFT_97700</name>
</gene>
<organism evidence="2 3">
    <name type="scientific">Paraphoma chrysanthemicola</name>
    <dbReference type="NCBI Taxonomy" id="798071"/>
    <lineage>
        <taxon>Eukaryota</taxon>
        <taxon>Fungi</taxon>
        <taxon>Dikarya</taxon>
        <taxon>Ascomycota</taxon>
        <taxon>Pezizomycotina</taxon>
        <taxon>Dothideomycetes</taxon>
        <taxon>Pleosporomycetidae</taxon>
        <taxon>Pleosporales</taxon>
        <taxon>Pleosporineae</taxon>
        <taxon>Phaeosphaeriaceae</taxon>
        <taxon>Paraphoma</taxon>
    </lineage>
</organism>
<comment type="caution">
    <text evidence="2">The sequence shown here is derived from an EMBL/GenBank/DDBJ whole genome shotgun (WGS) entry which is preliminary data.</text>
</comment>
<sequence>MEDITLINVGFLEHETESDNVLVFEHWMKKNPGARVYDLQHLGKRERNSQTMRAATNTMQLTSSRGFEREGFAPTRKTSPPMRSRRYSVDVITAEPWVRMPRELSEHGQLQVRLTNNQKYRESLGLGLATSVRHLEPVPPPTPVLSFPDPHRYPVLGLFKAFYPWAFDPNYDHNRTSQSMYLELGTACLHNESVHLIKACNSATYGPECWMRGESLGMALEVLRRDMNGDAFDIGVADENAAQMMNYANLYGDARASGYDSMRQQFGDKKWIFILVNDAIPIKSDGPMGEGTHWSLIALDRIHNTAHYYDSLWIGRRDQAVRAIGIIKGALAILEEQEQLWSFREEYESPHQGRENTFLYDEGACGPFVWKMTEWLMTRIRRYRDNNDEARCSLMLFQGFPDHFREYFNSRDVRHQMLASIAIRKATQVGTEATDAHDVAALKGCQDVTLIGPAPEMVIPPRLRYTSGIVDWDLPLRRPYNTHSRNNSNSSLDTNTSNSSSNSSRKRSHDSMEE</sequence>
<evidence type="ECO:0000313" key="3">
    <source>
        <dbReference type="Proteomes" id="UP000813461"/>
    </source>
</evidence>
<evidence type="ECO:0008006" key="4">
    <source>
        <dbReference type="Google" id="ProtNLM"/>
    </source>
</evidence>